<dbReference type="Gramene" id="KOM44041">
    <property type="protein sequence ID" value="KOM44041"/>
    <property type="gene ID" value="LR48_Vigan05g164600"/>
</dbReference>
<proteinExistence type="predicted"/>
<evidence type="ECO:0000313" key="2">
    <source>
        <dbReference type="Proteomes" id="UP000053144"/>
    </source>
</evidence>
<organism evidence="1 2">
    <name type="scientific">Phaseolus angularis</name>
    <name type="common">Azuki bean</name>
    <name type="synonym">Vigna angularis</name>
    <dbReference type="NCBI Taxonomy" id="3914"/>
    <lineage>
        <taxon>Eukaryota</taxon>
        <taxon>Viridiplantae</taxon>
        <taxon>Streptophyta</taxon>
        <taxon>Embryophyta</taxon>
        <taxon>Tracheophyta</taxon>
        <taxon>Spermatophyta</taxon>
        <taxon>Magnoliopsida</taxon>
        <taxon>eudicotyledons</taxon>
        <taxon>Gunneridae</taxon>
        <taxon>Pentapetalae</taxon>
        <taxon>rosids</taxon>
        <taxon>fabids</taxon>
        <taxon>Fabales</taxon>
        <taxon>Fabaceae</taxon>
        <taxon>Papilionoideae</taxon>
        <taxon>50 kb inversion clade</taxon>
        <taxon>NPAAA clade</taxon>
        <taxon>indigoferoid/millettioid clade</taxon>
        <taxon>Phaseoleae</taxon>
        <taxon>Vigna</taxon>
    </lineage>
</organism>
<dbReference type="EMBL" id="CM003375">
    <property type="protein sequence ID" value="KOM44041.1"/>
    <property type="molecule type" value="Genomic_DNA"/>
</dbReference>
<accession>A0A0L9UMX8</accession>
<reference evidence="2" key="1">
    <citation type="journal article" date="2015" name="Proc. Natl. Acad. Sci. U.S.A.">
        <title>Genome sequencing of adzuki bean (Vigna angularis) provides insight into high starch and low fat accumulation and domestication.</title>
        <authorList>
            <person name="Yang K."/>
            <person name="Tian Z."/>
            <person name="Chen C."/>
            <person name="Luo L."/>
            <person name="Zhao B."/>
            <person name="Wang Z."/>
            <person name="Yu L."/>
            <person name="Li Y."/>
            <person name="Sun Y."/>
            <person name="Li W."/>
            <person name="Chen Y."/>
            <person name="Li Y."/>
            <person name="Zhang Y."/>
            <person name="Ai D."/>
            <person name="Zhao J."/>
            <person name="Shang C."/>
            <person name="Ma Y."/>
            <person name="Wu B."/>
            <person name="Wang M."/>
            <person name="Gao L."/>
            <person name="Sun D."/>
            <person name="Zhang P."/>
            <person name="Guo F."/>
            <person name="Wang W."/>
            <person name="Li Y."/>
            <person name="Wang J."/>
            <person name="Varshney R.K."/>
            <person name="Wang J."/>
            <person name="Ling H.Q."/>
            <person name="Wan P."/>
        </authorList>
    </citation>
    <scope>NUCLEOTIDE SEQUENCE</scope>
    <source>
        <strain evidence="2">cv. Jingnong 6</strain>
    </source>
</reference>
<dbReference type="Proteomes" id="UP000053144">
    <property type="component" value="Chromosome 5"/>
</dbReference>
<sequence>MKKGCKDISGSCLPPHVLAAGDAGWRTDVAAVGEAERGGVGFAGDMRGRPLADLTECNAWMARGEGNEVDDGGLVTSEKWLRHGLGRGKCGGLKGLLYGEEDGLGRSVMSTPARDATGDEDPVRLGNTVAAQWVNMDDGCLAVVDGWKMVKKGFSTVRGESVGSCDWRMRQLLGWWKIVGIIGGLVKWGRAHPRHSFSDSNVDIQLPPHVLAAGDAGWRTDVAAVGEAERGGVGFAGDMRGRPLADLTECNAWMARGEGNEVDDGGLVTSEKGLRHGLGRGKCGGLKGLLYGEEDGLGRSVMSTPARDATSDEDPVRLGNTVAAQWVNMDDGCLAVVDGWKMVKKDINMAFQRLGAGNR</sequence>
<gene>
    <name evidence="1" type="ORF">LR48_Vigan05g164600</name>
</gene>
<protein>
    <submittedName>
        <fullName evidence="1">Uncharacterized protein</fullName>
    </submittedName>
</protein>
<evidence type="ECO:0000313" key="1">
    <source>
        <dbReference type="EMBL" id="KOM44041.1"/>
    </source>
</evidence>
<name>A0A0L9UMX8_PHAAN</name>
<dbReference type="AlphaFoldDB" id="A0A0L9UMX8"/>